<dbReference type="Gene3D" id="1.10.4030.10">
    <property type="entry name" value="Porin chaperone SurA, peptide-binding domain"/>
    <property type="match status" value="1"/>
</dbReference>
<dbReference type="GO" id="GO:0003755">
    <property type="term" value="F:peptidyl-prolyl cis-trans isomerase activity"/>
    <property type="evidence" value="ECO:0007669"/>
    <property type="project" value="InterPro"/>
</dbReference>
<dbReference type="AlphaFoldDB" id="A0A5C1YTR5"/>
<dbReference type="EMBL" id="CP043506">
    <property type="protein sequence ID" value="QEO18302.1"/>
    <property type="molecule type" value="Genomic_DNA"/>
</dbReference>
<dbReference type="GO" id="GO:0005886">
    <property type="term" value="C:plasma membrane"/>
    <property type="evidence" value="ECO:0007669"/>
    <property type="project" value="UniProtKB-SubCell"/>
</dbReference>
<dbReference type="PANTHER" id="PTHR47529">
    <property type="entry name" value="PEPTIDYL-PROLYL CIS-TRANS ISOMERASE D"/>
    <property type="match status" value="1"/>
</dbReference>
<evidence type="ECO:0000256" key="5">
    <source>
        <dbReference type="ARBA" id="ARBA00023136"/>
    </source>
</evidence>
<evidence type="ECO:0000256" key="8">
    <source>
        <dbReference type="SAM" id="Phobius"/>
    </source>
</evidence>
<dbReference type="Proteomes" id="UP000324536">
    <property type="component" value="Chromosome"/>
</dbReference>
<protein>
    <submittedName>
        <fullName evidence="10">Peptidylprolyl isomerase</fullName>
    </submittedName>
</protein>
<dbReference type="KEGG" id="acek:FLP30_11750"/>
<evidence type="ECO:0000256" key="3">
    <source>
        <dbReference type="ARBA" id="ARBA00022692"/>
    </source>
</evidence>
<feature type="transmembrane region" description="Helical" evidence="8">
    <location>
        <begin position="12"/>
        <end position="32"/>
    </location>
</feature>
<name>A0A5C1YTR5_9PROT</name>
<dbReference type="RefSeq" id="WP_149279964.1">
    <property type="nucleotide sequence ID" value="NZ_CP043506.1"/>
</dbReference>
<keyword evidence="10" id="KW-0413">Isomerase</keyword>
<keyword evidence="5 8" id="KW-0472">Membrane</keyword>
<accession>A0A5C1YTR5</accession>
<keyword evidence="6" id="KW-0143">Chaperone</keyword>
<keyword evidence="4 8" id="KW-1133">Transmembrane helix</keyword>
<evidence type="ECO:0000256" key="4">
    <source>
        <dbReference type="ARBA" id="ARBA00022989"/>
    </source>
</evidence>
<reference evidence="10 11" key="1">
    <citation type="submission" date="2019-09" db="EMBL/GenBank/DDBJ databases">
        <title>Genome sequencing of strain KACC 21233.</title>
        <authorList>
            <person name="Heo J."/>
            <person name="Kim S.-J."/>
            <person name="Kim J.-S."/>
            <person name="Hong S.-B."/>
            <person name="Kwon S.-W."/>
        </authorList>
    </citation>
    <scope>NUCLEOTIDE SEQUENCE [LARGE SCALE GENOMIC DNA]</scope>
    <source>
        <strain evidence="10 11">KACC 21233</strain>
    </source>
</reference>
<feature type="domain" description="PpiC" evidence="9">
    <location>
        <begin position="252"/>
        <end position="371"/>
    </location>
</feature>
<sequence length="638" mass="68653">MISSLRRILVESWLGRVIAIVVFAAFIGWGVGDVIGYMGTSPNVAAQVGESDVTAPDLAAALRQEVPTVAQQMGLSDASQLSPAMLQQVARQILQRLTGQAELLNAAHTMKVVVPDEAIRKEIFSLPYFRGSNGQFDRALFNQKLRAQGLTEQRVIQIVRDDLTARTLLQPIAQSGSASEILIQKLVQYGARTRMVDFVTIPFENVPQPATADETTLRRYYANHPWLFRTAEQRHARIVVLSPDTVAQNIPVDEKQLRRIYDEQNSRFNTPETRDLQLITLPDATQAQAVHAAWQRSGSWQEAQQAAKGAAAVEMPATRASAIPSEALRSAIFQAQAGQVNPVIQTENGSAVFRVTKITPARSTSYEQAKPDILAEYRKAIAPSLITDRRRTLQDAIAGKGLDAIPDTLGAVAAAGSLDARGITAEGQPAPLPASGALREAIIHQVFTQKEGAAPYLVEGPDNGWFAVDVDKISPASPRSFEQARADVLKAWQADNRRQAANQQATALYVASKALGTIAPTASAKGQVTRNVPLSLASANQAIPAELAPQLARMQAGQAIMAENDHAFFVAVVTKVFTPDPPMSATNMQKLKSALAQADSEDLVAAFIDALAARTPPRINPTGITSALDIAGLGEARQ</sequence>
<keyword evidence="11" id="KW-1185">Reference proteome</keyword>
<organism evidence="10 11">
    <name type="scientific">Acetobacter vaccinii</name>
    <dbReference type="NCBI Taxonomy" id="2592655"/>
    <lineage>
        <taxon>Bacteria</taxon>
        <taxon>Pseudomonadati</taxon>
        <taxon>Pseudomonadota</taxon>
        <taxon>Alphaproteobacteria</taxon>
        <taxon>Acetobacterales</taxon>
        <taxon>Acetobacteraceae</taxon>
        <taxon>Acetobacter</taxon>
    </lineage>
</organism>
<dbReference type="SUPFAM" id="SSF109998">
    <property type="entry name" value="Triger factor/SurA peptide-binding domain-like"/>
    <property type="match status" value="1"/>
</dbReference>
<evidence type="ECO:0000259" key="9">
    <source>
        <dbReference type="Pfam" id="PF13145"/>
    </source>
</evidence>
<dbReference type="PANTHER" id="PTHR47529:SF1">
    <property type="entry name" value="PERIPLASMIC CHAPERONE PPID"/>
    <property type="match status" value="1"/>
</dbReference>
<evidence type="ECO:0000313" key="10">
    <source>
        <dbReference type="EMBL" id="QEO18302.1"/>
    </source>
</evidence>
<dbReference type="OrthoDB" id="9768393at2"/>
<comment type="subcellular location">
    <subcellularLocation>
        <location evidence="1">Cell membrane</location>
        <topology evidence="1">Single-pass type II membrane protein</topology>
    </subcellularLocation>
</comment>
<evidence type="ECO:0000313" key="11">
    <source>
        <dbReference type="Proteomes" id="UP000324536"/>
    </source>
</evidence>
<dbReference type="Pfam" id="PF13145">
    <property type="entry name" value="Rotamase_2"/>
    <property type="match status" value="1"/>
</dbReference>
<dbReference type="InterPro" id="IPR052029">
    <property type="entry name" value="PpiD_chaperone"/>
</dbReference>
<dbReference type="Pfam" id="PF13624">
    <property type="entry name" value="SurA_N_3"/>
    <property type="match status" value="1"/>
</dbReference>
<evidence type="ECO:0000256" key="1">
    <source>
        <dbReference type="ARBA" id="ARBA00004401"/>
    </source>
</evidence>
<keyword evidence="2" id="KW-1003">Cell membrane</keyword>
<dbReference type="InterPro" id="IPR000297">
    <property type="entry name" value="PPIase_PpiC"/>
</dbReference>
<comment type="similarity">
    <text evidence="7">Belongs to the PpiD chaperone family.</text>
</comment>
<evidence type="ECO:0000256" key="6">
    <source>
        <dbReference type="ARBA" id="ARBA00023186"/>
    </source>
</evidence>
<evidence type="ECO:0000256" key="7">
    <source>
        <dbReference type="ARBA" id="ARBA00038408"/>
    </source>
</evidence>
<keyword evidence="3 8" id="KW-0812">Transmembrane</keyword>
<evidence type="ECO:0000256" key="2">
    <source>
        <dbReference type="ARBA" id="ARBA00022475"/>
    </source>
</evidence>
<proteinExistence type="inferred from homology"/>
<dbReference type="InterPro" id="IPR027304">
    <property type="entry name" value="Trigger_fact/SurA_dom_sf"/>
</dbReference>
<gene>
    <name evidence="10" type="ORF">FLP30_11750</name>
</gene>